<protein>
    <recommendedName>
        <fullName evidence="6">BTB domain-containing protein</fullName>
    </recommendedName>
</protein>
<dbReference type="InterPro" id="IPR011333">
    <property type="entry name" value="SKP1/BTB/POZ_sf"/>
</dbReference>
<dbReference type="Gene3D" id="3.30.710.10">
    <property type="entry name" value="Potassium Channel Kv1.1, Chain A"/>
    <property type="match status" value="1"/>
</dbReference>
<dbReference type="InterPro" id="IPR000210">
    <property type="entry name" value="BTB/POZ_dom"/>
</dbReference>
<evidence type="ECO:0008006" key="6">
    <source>
        <dbReference type="Google" id="ProtNLM"/>
    </source>
</evidence>
<dbReference type="SMART" id="SM00061">
    <property type="entry name" value="MATH"/>
    <property type="match status" value="1"/>
</dbReference>
<evidence type="ECO:0000313" key="5">
    <source>
        <dbReference type="Proteomes" id="UP001620626"/>
    </source>
</evidence>
<feature type="signal peptide" evidence="1">
    <location>
        <begin position="1"/>
        <end position="21"/>
    </location>
</feature>
<dbReference type="InterPro" id="IPR002083">
    <property type="entry name" value="MATH/TRAF_dom"/>
</dbReference>
<evidence type="ECO:0000259" key="3">
    <source>
        <dbReference type="PROSITE" id="PS50144"/>
    </source>
</evidence>
<dbReference type="SUPFAM" id="SSF49599">
    <property type="entry name" value="TRAF domain-like"/>
    <property type="match status" value="1"/>
</dbReference>
<dbReference type="Proteomes" id="UP001620626">
    <property type="component" value="Unassembled WGS sequence"/>
</dbReference>
<proteinExistence type="predicted"/>
<evidence type="ECO:0000256" key="1">
    <source>
        <dbReference type="SAM" id="SignalP"/>
    </source>
</evidence>
<dbReference type="Gene3D" id="2.60.210.10">
    <property type="entry name" value="Apoptosis, Tumor Necrosis Factor Receptor Associated Protein 2, Chain A"/>
    <property type="match status" value="1"/>
</dbReference>
<dbReference type="EMBL" id="JBICBT010000873">
    <property type="protein sequence ID" value="KAL3095747.1"/>
    <property type="molecule type" value="Genomic_DNA"/>
</dbReference>
<dbReference type="PANTHER" id="PTHR45774">
    <property type="entry name" value="BTB/POZ DOMAIN-CONTAINING"/>
    <property type="match status" value="1"/>
</dbReference>
<name>A0ABD2JYM1_9BILA</name>
<dbReference type="SUPFAM" id="SSF54695">
    <property type="entry name" value="POZ domain"/>
    <property type="match status" value="1"/>
</dbReference>
<dbReference type="SMART" id="SM00225">
    <property type="entry name" value="BTB"/>
    <property type="match status" value="1"/>
</dbReference>
<feature type="domain" description="BTB" evidence="2">
    <location>
        <begin position="51"/>
        <end position="124"/>
    </location>
</feature>
<dbReference type="InterPro" id="IPR008974">
    <property type="entry name" value="TRAF-like"/>
</dbReference>
<dbReference type="PANTHER" id="PTHR45774:SF3">
    <property type="entry name" value="BTB (POZ) DOMAIN-CONTAINING 2B-RELATED"/>
    <property type="match status" value="1"/>
</dbReference>
<evidence type="ECO:0000259" key="2">
    <source>
        <dbReference type="PROSITE" id="PS50097"/>
    </source>
</evidence>
<accession>A0ABD2JYM1</accession>
<keyword evidence="5" id="KW-1185">Reference proteome</keyword>
<sequence>MNYLFYSFVIFSVFANFHVKALPPKNEAGTSSGGQRSDDSLEEQMKKLLENDHYMDVDFRIVSAHRAILSSASDVFKEMFIGEQNSKNAIGKDNTTTNRLIFVPDIEIGAFKAMISFIYTKHLNGLNANNLFGILEAAIKYNITGLLRSNEIEIWKAALRWADEKCRQKGIECSAENRREMLGQALFNIRFPLMSAKDFTKSVVPTGVLTTEEMFGVYQYYCHPELNDGPGLFPLAFPKQRRYKESKIEMEIEKVSEFAVAKVGSERFSEAVEIGGFSWKIWAQIKTKKENNEKWLGFFLLYNDSRARGNWSCKCSAILRIVSQKNGIEDLTKTFKDTIIKKGNNSGFYNFISFKELMDPSKGFYNKEEDKVKLVIDVTAVKDEKHWKLFG</sequence>
<dbReference type="Pfam" id="PF00651">
    <property type="entry name" value="BTB"/>
    <property type="match status" value="1"/>
</dbReference>
<dbReference type="PROSITE" id="PS50097">
    <property type="entry name" value="BTB"/>
    <property type="match status" value="1"/>
</dbReference>
<dbReference type="Pfam" id="PF22486">
    <property type="entry name" value="MATH_2"/>
    <property type="match status" value="1"/>
</dbReference>
<comment type="caution">
    <text evidence="4">The sequence shown here is derived from an EMBL/GenBank/DDBJ whole genome shotgun (WGS) entry which is preliminary data.</text>
</comment>
<gene>
    <name evidence="4" type="ORF">niasHT_027174</name>
</gene>
<feature type="chain" id="PRO_5044876534" description="BTB domain-containing protein" evidence="1">
    <location>
        <begin position="22"/>
        <end position="391"/>
    </location>
</feature>
<organism evidence="4 5">
    <name type="scientific">Heterodera trifolii</name>
    <dbReference type="NCBI Taxonomy" id="157864"/>
    <lineage>
        <taxon>Eukaryota</taxon>
        <taxon>Metazoa</taxon>
        <taxon>Ecdysozoa</taxon>
        <taxon>Nematoda</taxon>
        <taxon>Chromadorea</taxon>
        <taxon>Rhabditida</taxon>
        <taxon>Tylenchina</taxon>
        <taxon>Tylenchomorpha</taxon>
        <taxon>Tylenchoidea</taxon>
        <taxon>Heteroderidae</taxon>
        <taxon>Heteroderinae</taxon>
        <taxon>Heterodera</taxon>
    </lineage>
</organism>
<feature type="domain" description="MATH" evidence="3">
    <location>
        <begin position="245"/>
        <end position="376"/>
    </location>
</feature>
<keyword evidence="1" id="KW-0732">Signal</keyword>
<evidence type="ECO:0000313" key="4">
    <source>
        <dbReference type="EMBL" id="KAL3095747.1"/>
    </source>
</evidence>
<dbReference type="PROSITE" id="PS50144">
    <property type="entry name" value="MATH"/>
    <property type="match status" value="1"/>
</dbReference>
<dbReference type="AlphaFoldDB" id="A0ABD2JYM1"/>
<reference evidence="4 5" key="1">
    <citation type="submission" date="2024-10" db="EMBL/GenBank/DDBJ databases">
        <authorList>
            <person name="Kim D."/>
        </authorList>
    </citation>
    <scope>NUCLEOTIDE SEQUENCE [LARGE SCALE GENOMIC DNA]</scope>
    <source>
        <strain evidence="4">BH-2024</strain>
    </source>
</reference>